<evidence type="ECO:0000256" key="13">
    <source>
        <dbReference type="ARBA" id="ARBA00069878"/>
    </source>
</evidence>
<comment type="cofactor">
    <cofactor evidence="2">
        <name>Mg(2+)</name>
        <dbReference type="ChEBI" id="CHEBI:18420"/>
    </cofactor>
</comment>
<dbReference type="InterPro" id="IPR002562">
    <property type="entry name" value="3'-5'_exonuclease_dom"/>
</dbReference>
<dbReference type="GO" id="GO:0000175">
    <property type="term" value="F:3'-5'-RNA exonuclease activity"/>
    <property type="evidence" value="ECO:0007669"/>
    <property type="project" value="UniProtKB-ARBA"/>
</dbReference>
<dbReference type="CDD" id="cd06141">
    <property type="entry name" value="WRN_exo"/>
    <property type="match status" value="1"/>
</dbReference>
<dbReference type="FunFam" id="3.30.420.10:FF:000041">
    <property type="entry name" value="Exonuclease 3'-5' domain containing 2"/>
    <property type="match status" value="1"/>
</dbReference>
<dbReference type="SMART" id="SM00474">
    <property type="entry name" value="35EXOc"/>
    <property type="match status" value="1"/>
</dbReference>
<keyword evidence="7" id="KW-0378">Hydrolase</keyword>
<dbReference type="GO" id="GO:0006310">
    <property type="term" value="P:DNA recombination"/>
    <property type="evidence" value="ECO:0007669"/>
    <property type="project" value="UniProtKB-ARBA"/>
</dbReference>
<dbReference type="GO" id="GO:0031966">
    <property type="term" value="C:mitochondrial membrane"/>
    <property type="evidence" value="ECO:0007669"/>
    <property type="project" value="UniProtKB-SubCell"/>
</dbReference>
<comment type="similarity">
    <text evidence="12">Belongs to the EXD2 family.</text>
</comment>
<keyword evidence="11" id="KW-0472">Membrane</keyword>
<keyword evidence="9" id="KW-1133">Transmembrane helix</keyword>
<evidence type="ECO:0000256" key="11">
    <source>
        <dbReference type="ARBA" id="ARBA00023136"/>
    </source>
</evidence>
<keyword evidence="8" id="KW-0269">Exonuclease</keyword>
<evidence type="ECO:0000256" key="4">
    <source>
        <dbReference type="ARBA" id="ARBA00022692"/>
    </source>
</evidence>
<evidence type="ECO:0000313" key="15">
    <source>
        <dbReference type="EMBL" id="KAK2157407.1"/>
    </source>
</evidence>
<gene>
    <name evidence="15" type="ORF">LSH36_192g01012</name>
</gene>
<evidence type="ECO:0000259" key="14">
    <source>
        <dbReference type="SMART" id="SM00474"/>
    </source>
</evidence>
<dbReference type="AlphaFoldDB" id="A0AAD9JQM9"/>
<evidence type="ECO:0000256" key="5">
    <source>
        <dbReference type="ARBA" id="ARBA00022722"/>
    </source>
</evidence>
<comment type="subcellular location">
    <subcellularLocation>
        <location evidence="3">Mitochondrion membrane</location>
    </subcellularLocation>
</comment>
<dbReference type="PANTHER" id="PTHR13620:SF104">
    <property type="entry name" value="EXONUCLEASE 3'-5' DOMAIN-CONTAINING PROTEIN 2"/>
    <property type="match status" value="1"/>
</dbReference>
<dbReference type="SUPFAM" id="SSF53098">
    <property type="entry name" value="Ribonuclease H-like"/>
    <property type="match status" value="1"/>
</dbReference>
<name>A0AAD9JQM9_9ANNE</name>
<dbReference type="GO" id="GO:0005634">
    <property type="term" value="C:nucleus"/>
    <property type="evidence" value="ECO:0007669"/>
    <property type="project" value="TreeGrafter"/>
</dbReference>
<evidence type="ECO:0000256" key="2">
    <source>
        <dbReference type="ARBA" id="ARBA00001946"/>
    </source>
</evidence>
<dbReference type="InterPro" id="IPR036397">
    <property type="entry name" value="RNaseH_sf"/>
</dbReference>
<evidence type="ECO:0000256" key="10">
    <source>
        <dbReference type="ARBA" id="ARBA00023128"/>
    </source>
</evidence>
<dbReference type="Gene3D" id="3.30.420.10">
    <property type="entry name" value="Ribonuclease H-like superfamily/Ribonuclease H"/>
    <property type="match status" value="1"/>
</dbReference>
<protein>
    <recommendedName>
        <fullName evidence="13">Exonuclease 3'-5' domain-containing protein 2</fullName>
    </recommendedName>
</protein>
<keyword evidence="10" id="KW-0496">Mitochondrion</keyword>
<comment type="cofactor">
    <cofactor evidence="1">
        <name>Mn(2+)</name>
        <dbReference type="ChEBI" id="CHEBI:29035"/>
    </cofactor>
</comment>
<dbReference type="InterPro" id="IPR051132">
    <property type="entry name" value="3-5_Exonuclease_domain"/>
</dbReference>
<comment type="caution">
    <text evidence="15">The sequence shown here is derived from an EMBL/GenBank/DDBJ whole genome shotgun (WGS) entry which is preliminary data.</text>
</comment>
<evidence type="ECO:0000256" key="6">
    <source>
        <dbReference type="ARBA" id="ARBA00022723"/>
    </source>
</evidence>
<keyword evidence="5" id="KW-0540">Nuclease</keyword>
<dbReference type="Proteomes" id="UP001208570">
    <property type="component" value="Unassembled WGS sequence"/>
</dbReference>
<evidence type="ECO:0000313" key="16">
    <source>
        <dbReference type="Proteomes" id="UP001208570"/>
    </source>
</evidence>
<dbReference type="InterPro" id="IPR012337">
    <property type="entry name" value="RNaseH-like_sf"/>
</dbReference>
<proteinExistence type="inferred from homology"/>
<sequence length="581" mass="65741">MIATSTRSAMKEYEKTEKHVIGSDCLAGDIVQVSKLRHKDGKGSFVAGGYLMFRLWWNIYRSSKFKIIPTVIHVIRNSAQWNAVYPTIRNELGVCKLLGFDCEWVSGSSQKRPVALLQLATPYGTCVLIQMLQMDTIPATLSELLAEKLIIKAGVGCLGDAQKLLKDHSLHVQGCVDLRHLAVRARLNPNGLGLQALTKDILDADLNKDISLRAGNWEREALTKDQITYAALDALVGAKVFLVLVSKKLGHSVYSQDQPITDEKNWVKVQSMCQGIIDVPFSQNSSHEIHSRPRVSSKANPKTASQATRAYKMRERPLYHNCQLWAPDGQMLCTCDIQKAQWYLDKGLGEKVGDDPLTVQLTFEPSGRPMNEMNYYLQVKDNQCVVCGKRDSYIRKNVVPREYRKYFPTLLKEHRSHDVVLMCSSCHRVSGLHDVGLKQHLTVKCNAGRDTVKFKAESGLQKVKSAAKALLNTSAKIPANRIEELRNIIKLYYGVSNITEELLGEAVNIDIRLPNDAYEPHGHLVVKYYIEHEGLMALEKLWRQHFIDTMKPEYLPELWSVDHSHDELKDMNRILRDAIRV</sequence>
<evidence type="ECO:0000256" key="8">
    <source>
        <dbReference type="ARBA" id="ARBA00022839"/>
    </source>
</evidence>
<reference evidence="15" key="1">
    <citation type="journal article" date="2023" name="Mol. Biol. Evol.">
        <title>Third-Generation Sequencing Reveals the Adaptive Role of the Epigenome in Three Deep-Sea Polychaetes.</title>
        <authorList>
            <person name="Perez M."/>
            <person name="Aroh O."/>
            <person name="Sun Y."/>
            <person name="Lan Y."/>
            <person name="Juniper S.K."/>
            <person name="Young C.R."/>
            <person name="Angers B."/>
            <person name="Qian P.Y."/>
        </authorList>
    </citation>
    <scope>NUCLEOTIDE SEQUENCE</scope>
    <source>
        <strain evidence="15">P08H-3</strain>
    </source>
</reference>
<feature type="domain" description="3'-5' exonuclease" evidence="14">
    <location>
        <begin position="72"/>
        <end position="249"/>
    </location>
</feature>
<organism evidence="15 16">
    <name type="scientific">Paralvinella palmiformis</name>
    <dbReference type="NCBI Taxonomy" id="53620"/>
    <lineage>
        <taxon>Eukaryota</taxon>
        <taxon>Metazoa</taxon>
        <taxon>Spiralia</taxon>
        <taxon>Lophotrochozoa</taxon>
        <taxon>Annelida</taxon>
        <taxon>Polychaeta</taxon>
        <taxon>Sedentaria</taxon>
        <taxon>Canalipalpata</taxon>
        <taxon>Terebellida</taxon>
        <taxon>Terebelliformia</taxon>
        <taxon>Alvinellidae</taxon>
        <taxon>Paralvinella</taxon>
    </lineage>
</organism>
<keyword evidence="16" id="KW-1185">Reference proteome</keyword>
<dbReference type="GO" id="GO:0046872">
    <property type="term" value="F:metal ion binding"/>
    <property type="evidence" value="ECO:0007669"/>
    <property type="project" value="UniProtKB-KW"/>
</dbReference>
<accession>A0AAD9JQM9</accession>
<evidence type="ECO:0000256" key="9">
    <source>
        <dbReference type="ARBA" id="ARBA00022989"/>
    </source>
</evidence>
<dbReference type="Pfam" id="PF01612">
    <property type="entry name" value="DNA_pol_A_exo1"/>
    <property type="match status" value="1"/>
</dbReference>
<evidence type="ECO:0000256" key="3">
    <source>
        <dbReference type="ARBA" id="ARBA00004325"/>
    </source>
</evidence>
<dbReference type="PANTHER" id="PTHR13620">
    <property type="entry name" value="3-5 EXONUCLEASE"/>
    <property type="match status" value="1"/>
</dbReference>
<evidence type="ECO:0000256" key="1">
    <source>
        <dbReference type="ARBA" id="ARBA00001936"/>
    </source>
</evidence>
<evidence type="ECO:0000256" key="12">
    <source>
        <dbReference type="ARBA" id="ARBA00061005"/>
    </source>
</evidence>
<dbReference type="GO" id="GO:0003676">
    <property type="term" value="F:nucleic acid binding"/>
    <property type="evidence" value="ECO:0007669"/>
    <property type="project" value="InterPro"/>
</dbReference>
<keyword evidence="6" id="KW-0479">Metal-binding</keyword>
<dbReference type="EMBL" id="JAODUP010000192">
    <property type="protein sequence ID" value="KAK2157407.1"/>
    <property type="molecule type" value="Genomic_DNA"/>
</dbReference>
<evidence type="ECO:0000256" key="7">
    <source>
        <dbReference type="ARBA" id="ARBA00022801"/>
    </source>
</evidence>
<keyword evidence="4" id="KW-0812">Transmembrane</keyword>